<dbReference type="Gene3D" id="3.30.2010.10">
    <property type="entry name" value="Metalloproteases ('zincins'), catalytic domain"/>
    <property type="match status" value="1"/>
</dbReference>
<comment type="cofactor">
    <cofactor evidence="6">
        <name>Zn(2+)</name>
        <dbReference type="ChEBI" id="CHEBI:29105"/>
    </cofactor>
    <text evidence="6">Binds 1 zinc ion per subunit.</text>
</comment>
<dbReference type="Pfam" id="PF01435">
    <property type="entry name" value="Peptidase_M48"/>
    <property type="match status" value="1"/>
</dbReference>
<dbReference type="OrthoDB" id="7464992at2759"/>
<dbReference type="EMBL" id="CP048992">
    <property type="protein sequence ID" value="QID80905.1"/>
    <property type="molecule type" value="Genomic_DNA"/>
</dbReference>
<dbReference type="GO" id="GO:0005743">
    <property type="term" value="C:mitochondrial inner membrane"/>
    <property type="evidence" value="ECO:0007669"/>
    <property type="project" value="TreeGrafter"/>
</dbReference>
<keyword evidence="9" id="KW-1185">Reference proteome</keyword>
<evidence type="ECO:0000256" key="6">
    <source>
        <dbReference type="RuleBase" id="RU003983"/>
    </source>
</evidence>
<evidence type="ECO:0000313" key="9">
    <source>
        <dbReference type="Proteomes" id="UP000501346"/>
    </source>
</evidence>
<feature type="domain" description="Peptidase M48" evidence="7">
    <location>
        <begin position="156"/>
        <end position="319"/>
    </location>
</feature>
<keyword evidence="1 6" id="KW-0645">Protease</keyword>
<dbReference type="PANTHER" id="PTHR22726">
    <property type="entry name" value="METALLOENDOPEPTIDASE OMA1"/>
    <property type="match status" value="1"/>
</dbReference>
<dbReference type="InterPro" id="IPR051156">
    <property type="entry name" value="Mito/Outer_Membr_Metalloprot"/>
</dbReference>
<protein>
    <submittedName>
        <fullName evidence="8">Metalloendopeptidase</fullName>
    </submittedName>
</protein>
<evidence type="ECO:0000259" key="7">
    <source>
        <dbReference type="Pfam" id="PF01435"/>
    </source>
</evidence>
<keyword evidence="5 6" id="KW-0482">Metalloprotease</keyword>
<organism evidence="8 9">
    <name type="scientific">Saccharomyces pastorianus</name>
    <name type="common">Lager yeast</name>
    <name type="synonym">Saccharomyces cerevisiae x Saccharomyces eubayanus</name>
    <dbReference type="NCBI Taxonomy" id="27292"/>
    <lineage>
        <taxon>Eukaryota</taxon>
        <taxon>Fungi</taxon>
        <taxon>Dikarya</taxon>
        <taxon>Ascomycota</taxon>
        <taxon>Saccharomycotina</taxon>
        <taxon>Saccharomycetes</taxon>
        <taxon>Saccharomycetales</taxon>
        <taxon>Saccharomycetaceae</taxon>
        <taxon>Saccharomyces</taxon>
    </lineage>
</organism>
<comment type="similarity">
    <text evidence="6">Belongs to the peptidase M48 family.</text>
</comment>
<evidence type="ECO:0000256" key="5">
    <source>
        <dbReference type="ARBA" id="ARBA00023049"/>
    </source>
</evidence>
<dbReference type="AlphaFoldDB" id="A0A6C1DVK5"/>
<accession>A0A6C1DVK5</accession>
<keyword evidence="4 6" id="KW-0862">Zinc</keyword>
<evidence type="ECO:0000256" key="1">
    <source>
        <dbReference type="ARBA" id="ARBA00022670"/>
    </source>
</evidence>
<evidence type="ECO:0000256" key="3">
    <source>
        <dbReference type="ARBA" id="ARBA00022801"/>
    </source>
</evidence>
<dbReference type="PANTHER" id="PTHR22726:SF1">
    <property type="entry name" value="METALLOENDOPEPTIDASE OMA1, MITOCHONDRIAL"/>
    <property type="match status" value="1"/>
</dbReference>
<evidence type="ECO:0000256" key="2">
    <source>
        <dbReference type="ARBA" id="ARBA00022723"/>
    </source>
</evidence>
<name>A0A6C1DVK5_SACPS</name>
<dbReference type="GO" id="GO:0004222">
    <property type="term" value="F:metalloendopeptidase activity"/>
    <property type="evidence" value="ECO:0007669"/>
    <property type="project" value="InterPro"/>
</dbReference>
<proteinExistence type="inferred from homology"/>
<reference evidence="8 9" key="1">
    <citation type="journal article" date="2019" name="BMC Genomics">
        <title>Chromosome level assembly and comparative genome analysis confirm lager-brewing yeasts originated from a single hybridization.</title>
        <authorList>
            <person name="Salazar A.N."/>
            <person name="Gorter de Vries A.R."/>
            <person name="van den Broek M."/>
            <person name="Brouwers N."/>
            <person name="de la Torre Cortes P."/>
            <person name="Kuijpers N.G.A."/>
            <person name="Daran J.G."/>
            <person name="Abeel T."/>
        </authorList>
    </citation>
    <scope>NUCLEOTIDE SEQUENCE [LARGE SCALE GENOMIC DNA]</scope>
    <source>
        <strain evidence="8 9">CBS 1483</strain>
    </source>
</reference>
<dbReference type="GO" id="GO:0046872">
    <property type="term" value="F:metal ion binding"/>
    <property type="evidence" value="ECO:0007669"/>
    <property type="project" value="UniProtKB-KW"/>
</dbReference>
<sequence length="345" mass="39342">MLRNIIRFKGFGKGTSGGFLKPVSFRVQLTRCYRYDNGPSYRRFNNGEYSQKSSFKSILLDKSSRKYLALLFGGCSLFYYTHLDKAPVSDRSRFIWVSRPLELTIGNYTYKSIWRQTQQEILPPQHPLSIKIENIFMKIVEAAYKDPSVDNSLLDGIKWEIHVVNDPTASPNAFVLPGGKVFIFSSILPICANDDGIATVLAHEFAHQLARHTAENLSKAPIYSLLGLVLYTVTGAHAINNILLDGFLRMPASRQMETEADYIGLMIMSRACFQPQESIKVWERMANFEKQMNRGGVVNMEFLSTHPASTRRIENMSKWLPKANEIYEQSDCSTMGNYYKSFFSM</sequence>
<dbReference type="Proteomes" id="UP000501346">
    <property type="component" value="Chromosome ScXI"/>
</dbReference>
<dbReference type="CDD" id="cd07331">
    <property type="entry name" value="M48C_Oma1_like"/>
    <property type="match status" value="1"/>
</dbReference>
<dbReference type="FunFam" id="3.30.2010.10:FF:000012">
    <property type="entry name" value="Metallopeptidase Oma1"/>
    <property type="match status" value="1"/>
</dbReference>
<dbReference type="GO" id="GO:0006515">
    <property type="term" value="P:protein quality control for misfolded or incompletely synthesized proteins"/>
    <property type="evidence" value="ECO:0007669"/>
    <property type="project" value="TreeGrafter"/>
</dbReference>
<keyword evidence="3 6" id="KW-0378">Hydrolase</keyword>
<gene>
    <name evidence="8" type="primary">OMA1_1</name>
    <name evidence="8" type="ORF">GRS66_003260</name>
</gene>
<evidence type="ECO:0000313" key="8">
    <source>
        <dbReference type="EMBL" id="QID80905.1"/>
    </source>
</evidence>
<dbReference type="InterPro" id="IPR001915">
    <property type="entry name" value="Peptidase_M48"/>
</dbReference>
<evidence type="ECO:0000256" key="4">
    <source>
        <dbReference type="ARBA" id="ARBA00022833"/>
    </source>
</evidence>
<keyword evidence="2" id="KW-0479">Metal-binding</keyword>
<dbReference type="GO" id="GO:0034982">
    <property type="term" value="P:mitochondrial protein processing"/>
    <property type="evidence" value="ECO:0007669"/>
    <property type="project" value="TreeGrafter"/>
</dbReference>